<reference evidence="2 3" key="1">
    <citation type="journal article" date="2020" name="Nat. Food">
        <title>A phased Vanilla planifolia genome enables genetic improvement of flavour and production.</title>
        <authorList>
            <person name="Hasing T."/>
            <person name="Tang H."/>
            <person name="Brym M."/>
            <person name="Khazi F."/>
            <person name="Huang T."/>
            <person name="Chambers A.H."/>
        </authorList>
    </citation>
    <scope>NUCLEOTIDE SEQUENCE [LARGE SCALE GENOMIC DNA]</scope>
    <source>
        <tissue evidence="2">Leaf</tissue>
    </source>
</reference>
<name>A0A835RM44_VANPL</name>
<organism evidence="2 3">
    <name type="scientific">Vanilla planifolia</name>
    <name type="common">Vanilla</name>
    <dbReference type="NCBI Taxonomy" id="51239"/>
    <lineage>
        <taxon>Eukaryota</taxon>
        <taxon>Viridiplantae</taxon>
        <taxon>Streptophyta</taxon>
        <taxon>Embryophyta</taxon>
        <taxon>Tracheophyta</taxon>
        <taxon>Spermatophyta</taxon>
        <taxon>Magnoliopsida</taxon>
        <taxon>Liliopsida</taxon>
        <taxon>Asparagales</taxon>
        <taxon>Orchidaceae</taxon>
        <taxon>Vanilloideae</taxon>
        <taxon>Vanilleae</taxon>
        <taxon>Vanilla</taxon>
    </lineage>
</organism>
<evidence type="ECO:0000256" key="1">
    <source>
        <dbReference type="SAM" id="MobiDB-lite"/>
    </source>
</evidence>
<dbReference type="EMBL" id="JADCNM010000003">
    <property type="protein sequence ID" value="KAG0490740.1"/>
    <property type="molecule type" value="Genomic_DNA"/>
</dbReference>
<proteinExistence type="predicted"/>
<protein>
    <submittedName>
        <fullName evidence="2">Uncharacterized protein</fullName>
    </submittedName>
</protein>
<dbReference type="AlphaFoldDB" id="A0A835RM44"/>
<evidence type="ECO:0000313" key="3">
    <source>
        <dbReference type="Proteomes" id="UP000639772"/>
    </source>
</evidence>
<evidence type="ECO:0000313" key="2">
    <source>
        <dbReference type="EMBL" id="KAG0490740.1"/>
    </source>
</evidence>
<gene>
    <name evidence="2" type="ORF">HPP92_007603</name>
</gene>
<comment type="caution">
    <text evidence="2">The sequence shown here is derived from an EMBL/GenBank/DDBJ whole genome shotgun (WGS) entry which is preliminary data.</text>
</comment>
<sequence>MAAENHPKDGGGSSKAKSSTHGANVVKLSLKSLKRTFSKGKADSTDLNTSFPALLYLKEKIGDKKMIVWWTDNTSQSSIISLGDLVNHVMRWLDLMGQFSAWAIVIIS</sequence>
<feature type="region of interest" description="Disordered" evidence="1">
    <location>
        <begin position="1"/>
        <end position="23"/>
    </location>
</feature>
<accession>A0A835RM44</accession>
<dbReference type="Proteomes" id="UP000639772">
    <property type="component" value="Chromosome 3"/>
</dbReference>